<organism evidence="1 2">
    <name type="scientific">Paratractidigestivibacter faecalis</name>
    <dbReference type="NCBI Taxonomy" id="2292441"/>
    <lineage>
        <taxon>Bacteria</taxon>
        <taxon>Bacillati</taxon>
        <taxon>Actinomycetota</taxon>
        <taxon>Coriobacteriia</taxon>
        <taxon>Coriobacteriales</taxon>
        <taxon>Atopobiaceae</taxon>
        <taxon>Paratractidigestivibacter</taxon>
    </lineage>
</organism>
<dbReference type="Gene3D" id="3.40.50.1000">
    <property type="entry name" value="HAD superfamily/HAD-like"/>
    <property type="match status" value="1"/>
</dbReference>
<dbReference type="PRINTS" id="PR00413">
    <property type="entry name" value="HADHALOGNASE"/>
</dbReference>
<sequence>MGFSTDTGFDARKGGAEALWPPAFGAAIFDFDGTLAATEGLWEEVDRIFFGQRGIEYDVLAHQTLATLGFAAGAEWVRQTYGLDEPTADICDEWNRLGHALYETRVELRPGAREYLAALRRAGVPIALATTNDPYVLSAMAPRVDVAELFDAVVCGKEVAHATKDHPDVYLEAARRLGVDPAACLVFEDILPGVRSARGCGMMACAVCCADPRQPREALRREADLWLDSWTDIAL</sequence>
<dbReference type="RefSeq" id="WP_349182101.1">
    <property type="nucleotide sequence ID" value="NZ_JBBNGS010000006.1"/>
</dbReference>
<name>A0ABV1IF87_9ACTN</name>
<dbReference type="CDD" id="cd07505">
    <property type="entry name" value="HAD_BPGM-like"/>
    <property type="match status" value="1"/>
</dbReference>
<comment type="caution">
    <text evidence="1">The sequence shown here is derived from an EMBL/GenBank/DDBJ whole genome shotgun (WGS) entry which is preliminary data.</text>
</comment>
<dbReference type="Gene3D" id="1.10.150.240">
    <property type="entry name" value="Putative phosphatase, domain 2"/>
    <property type="match status" value="1"/>
</dbReference>
<reference evidence="1 2" key="1">
    <citation type="submission" date="2024-04" db="EMBL/GenBank/DDBJ databases">
        <title>Human intestinal bacterial collection.</title>
        <authorList>
            <person name="Pauvert C."/>
            <person name="Hitch T.C.A."/>
            <person name="Clavel T."/>
        </authorList>
    </citation>
    <scope>NUCLEOTIDE SEQUENCE [LARGE SCALE GENOMIC DNA]</scope>
    <source>
        <strain evidence="1 2">CLA-AA-H197</strain>
    </source>
</reference>
<evidence type="ECO:0000313" key="2">
    <source>
        <dbReference type="Proteomes" id="UP001478817"/>
    </source>
</evidence>
<gene>
    <name evidence="1" type="ORF">AAAT05_04265</name>
</gene>
<dbReference type="Pfam" id="PF00702">
    <property type="entry name" value="Hydrolase"/>
    <property type="match status" value="1"/>
</dbReference>
<dbReference type="Proteomes" id="UP001478817">
    <property type="component" value="Unassembled WGS sequence"/>
</dbReference>
<dbReference type="SFLD" id="SFLDS00003">
    <property type="entry name" value="Haloacid_Dehalogenase"/>
    <property type="match status" value="1"/>
</dbReference>
<accession>A0ABV1IF87</accession>
<protein>
    <submittedName>
        <fullName evidence="1">HAD family phosphatase</fullName>
    </submittedName>
</protein>
<dbReference type="InterPro" id="IPR023214">
    <property type="entry name" value="HAD_sf"/>
</dbReference>
<dbReference type="SFLD" id="SFLDG01129">
    <property type="entry name" value="C1.5:_HAD__Beta-PGM__Phosphata"/>
    <property type="match status" value="1"/>
</dbReference>
<proteinExistence type="predicted"/>
<dbReference type="NCBIfam" id="TIGR01509">
    <property type="entry name" value="HAD-SF-IA-v3"/>
    <property type="match status" value="1"/>
</dbReference>
<dbReference type="PANTHER" id="PTHR18901:SF38">
    <property type="entry name" value="PSEUDOURIDINE-5'-PHOSPHATASE"/>
    <property type="match status" value="1"/>
</dbReference>
<dbReference type="InterPro" id="IPR036412">
    <property type="entry name" value="HAD-like_sf"/>
</dbReference>
<dbReference type="InterPro" id="IPR006439">
    <property type="entry name" value="HAD-SF_hydro_IA"/>
</dbReference>
<dbReference type="InterPro" id="IPR023198">
    <property type="entry name" value="PGP-like_dom2"/>
</dbReference>
<dbReference type="EMBL" id="JBBNGS010000006">
    <property type="protein sequence ID" value="MEQ2637554.1"/>
    <property type="molecule type" value="Genomic_DNA"/>
</dbReference>
<dbReference type="SUPFAM" id="SSF56784">
    <property type="entry name" value="HAD-like"/>
    <property type="match status" value="1"/>
</dbReference>
<keyword evidence="2" id="KW-1185">Reference proteome</keyword>
<evidence type="ECO:0000313" key="1">
    <source>
        <dbReference type="EMBL" id="MEQ2637554.1"/>
    </source>
</evidence>
<dbReference type="PANTHER" id="PTHR18901">
    <property type="entry name" value="2-DEOXYGLUCOSE-6-PHOSPHATE PHOSPHATASE 2"/>
    <property type="match status" value="1"/>
</dbReference>